<gene>
    <name evidence="5" type="ORF">OQ252_05800</name>
</gene>
<reference evidence="5 6" key="1">
    <citation type="submission" date="2022-11" db="EMBL/GenBank/DDBJ databases">
        <title>Genome sequencing of Acetobacter type strain.</title>
        <authorList>
            <person name="Heo J."/>
            <person name="Lee D."/>
            <person name="Han B.-H."/>
            <person name="Hong S.-B."/>
            <person name="Kwon S.-W."/>
        </authorList>
    </citation>
    <scope>NUCLEOTIDE SEQUENCE [LARGE SCALE GENOMIC DNA]</scope>
    <source>
        <strain evidence="5 6">KACC 21251</strain>
    </source>
</reference>
<evidence type="ECO:0000313" key="6">
    <source>
        <dbReference type="Proteomes" id="UP001526446"/>
    </source>
</evidence>
<comment type="subcellular location">
    <subcellularLocation>
        <location evidence="1">Membrane</location>
        <topology evidence="1">Single-pass membrane protein</topology>
    </subcellularLocation>
</comment>
<evidence type="ECO:0000256" key="1">
    <source>
        <dbReference type="ARBA" id="ARBA00004167"/>
    </source>
</evidence>
<feature type="domain" description="F5/8 type C" evidence="4">
    <location>
        <begin position="285"/>
        <end position="439"/>
    </location>
</feature>
<keyword evidence="3" id="KW-1133">Transmembrane helix</keyword>
<dbReference type="Gene3D" id="2.60.120.260">
    <property type="entry name" value="Galactose-binding domain-like"/>
    <property type="match status" value="1"/>
</dbReference>
<protein>
    <submittedName>
        <fullName evidence="5">Glycosyltransferase family 2 protein</fullName>
    </submittedName>
</protein>
<keyword evidence="6" id="KW-1185">Reference proteome</keyword>
<proteinExistence type="predicted"/>
<dbReference type="Proteomes" id="UP001526446">
    <property type="component" value="Unassembled WGS sequence"/>
</dbReference>
<accession>A0ABT3Q6K5</accession>
<sequence length="440" mass="50957">MKKYLCSVVVCARWESPYITEWLTYYKSIGYDHVYLYCNDDNPEELYKTILPFVVGKDPFVTFVDFTFKGLQHQMYLHFLTNYHQETEWVSFFDVDEFLNIPAFSDISALINHYPGVDCIVFYWLVFGHNGFEKNPSGSVLENYNRRGIGVNEYTKYICKTESLMDDKIFSPAGFGFWHNPVWHSYKSINAVDVLGRHEFSPHTLSQEQVKKIEHTANVHHYMIKSYEYLKHRVERGTAGSFSGQVIWDTSEESQRAALEQSLREFNAYQDDSLTNYWKNLIHKAYATRVASPAAGTLISSNKLCSQSSLSEWSIGNDIHSDAKNAVNGIINGLAKFHTSLEDNPWWEIDLEKISTITDIVIYNVSDHLSSRCKNIKIEFSTDGYIYKTLFEKKDSIALGNILGKPFHIHTEDLKARFVRIVLLDRNFLHLDQVLIYGEL</sequence>
<dbReference type="PROSITE" id="PS50022">
    <property type="entry name" value="FA58C_3"/>
    <property type="match status" value="1"/>
</dbReference>
<evidence type="ECO:0000256" key="2">
    <source>
        <dbReference type="ARBA" id="ARBA00022692"/>
    </source>
</evidence>
<evidence type="ECO:0000259" key="4">
    <source>
        <dbReference type="PROSITE" id="PS50022"/>
    </source>
</evidence>
<dbReference type="SUPFAM" id="SSF49785">
    <property type="entry name" value="Galactose-binding domain-like"/>
    <property type="match status" value="1"/>
</dbReference>
<dbReference type="RefSeq" id="WP_166120880.1">
    <property type="nucleotide sequence ID" value="NZ_JAPIUX010000003.1"/>
</dbReference>
<dbReference type="InterPro" id="IPR029044">
    <property type="entry name" value="Nucleotide-diphossugar_trans"/>
</dbReference>
<evidence type="ECO:0000313" key="5">
    <source>
        <dbReference type="EMBL" id="MCX2560915.1"/>
    </source>
</evidence>
<comment type="caution">
    <text evidence="5">The sequence shown here is derived from an EMBL/GenBank/DDBJ whole genome shotgun (WGS) entry which is preliminary data.</text>
</comment>
<dbReference type="PANTHER" id="PTHR21461:SF69">
    <property type="entry name" value="GLYCOSYLTRANSFERASE FAMILY 92 PROTEIN"/>
    <property type="match status" value="1"/>
</dbReference>
<dbReference type="InterPro" id="IPR000421">
    <property type="entry name" value="FA58C"/>
</dbReference>
<dbReference type="PANTHER" id="PTHR21461">
    <property type="entry name" value="GLYCOSYLTRANSFERASE FAMILY 92 PROTEIN"/>
    <property type="match status" value="1"/>
</dbReference>
<dbReference type="InterPro" id="IPR008979">
    <property type="entry name" value="Galactose-bd-like_sf"/>
</dbReference>
<keyword evidence="3" id="KW-0472">Membrane</keyword>
<name>A0ABT3Q6K5_9PROT</name>
<dbReference type="Pfam" id="PF13704">
    <property type="entry name" value="Glyco_tranf_2_4"/>
    <property type="match status" value="1"/>
</dbReference>
<keyword evidence="2" id="KW-0812">Transmembrane</keyword>
<dbReference type="Pfam" id="PF00754">
    <property type="entry name" value="F5_F8_type_C"/>
    <property type="match status" value="1"/>
</dbReference>
<dbReference type="EMBL" id="JAPIUX010000003">
    <property type="protein sequence ID" value="MCX2560915.1"/>
    <property type="molecule type" value="Genomic_DNA"/>
</dbReference>
<organism evidence="5 6">
    <name type="scientific">Acetobacter farinalis</name>
    <dbReference type="NCBI Taxonomy" id="1260984"/>
    <lineage>
        <taxon>Bacteria</taxon>
        <taxon>Pseudomonadati</taxon>
        <taxon>Pseudomonadota</taxon>
        <taxon>Alphaproteobacteria</taxon>
        <taxon>Acetobacterales</taxon>
        <taxon>Acetobacteraceae</taxon>
        <taxon>Acetobacter</taxon>
    </lineage>
</organism>
<evidence type="ECO:0000256" key="3">
    <source>
        <dbReference type="ARBA" id="ARBA00022989"/>
    </source>
</evidence>
<dbReference type="SUPFAM" id="SSF53448">
    <property type="entry name" value="Nucleotide-diphospho-sugar transferases"/>
    <property type="match status" value="1"/>
</dbReference>